<evidence type="ECO:0000313" key="5">
    <source>
        <dbReference type="EMBL" id="SFJ41501.1"/>
    </source>
</evidence>
<dbReference type="AlphaFoldDB" id="A0A1I3R7U4"/>
<evidence type="ECO:0000259" key="4">
    <source>
        <dbReference type="Pfam" id="PF04234"/>
    </source>
</evidence>
<name>A0A1I3R7U4_9RHOB</name>
<reference evidence="5 6" key="1">
    <citation type="submission" date="2016-10" db="EMBL/GenBank/DDBJ databases">
        <authorList>
            <person name="de Groot N.N."/>
        </authorList>
    </citation>
    <scope>NUCLEOTIDE SEQUENCE [LARGE SCALE GENOMIC DNA]</scope>
    <source>
        <strain evidence="5 6">DSM 19073</strain>
    </source>
</reference>
<keyword evidence="1 3" id="KW-0732">Signal</keyword>
<protein>
    <recommendedName>
        <fullName evidence="4">CopC domain-containing protein</fullName>
    </recommendedName>
</protein>
<dbReference type="GO" id="GO:0046688">
    <property type="term" value="P:response to copper ion"/>
    <property type="evidence" value="ECO:0007669"/>
    <property type="project" value="InterPro"/>
</dbReference>
<dbReference type="InterPro" id="IPR014755">
    <property type="entry name" value="Cu-Rt/internalin_Ig-like"/>
</dbReference>
<sequence length="114" mass="11851">MRRFLVAALAVLTLATGAQAHSALDSSEPADAATVAVVDTIALRFKDALRVTSITMTGPDGEVALTREAGFDPATDFDGVPPADLPNGDYTVEWRGLSADGHAMQGTFGFTLAK</sequence>
<organism evidence="5 6">
    <name type="scientific">Jannaschia pohangensis</name>
    <dbReference type="NCBI Taxonomy" id="390807"/>
    <lineage>
        <taxon>Bacteria</taxon>
        <taxon>Pseudomonadati</taxon>
        <taxon>Pseudomonadota</taxon>
        <taxon>Alphaproteobacteria</taxon>
        <taxon>Rhodobacterales</taxon>
        <taxon>Roseobacteraceae</taxon>
        <taxon>Jannaschia</taxon>
    </lineage>
</organism>
<evidence type="ECO:0000313" key="6">
    <source>
        <dbReference type="Proteomes" id="UP000199110"/>
    </source>
</evidence>
<keyword evidence="2" id="KW-0186">Copper</keyword>
<feature type="signal peptide" evidence="3">
    <location>
        <begin position="1"/>
        <end position="20"/>
    </location>
</feature>
<dbReference type="InterPro" id="IPR007348">
    <property type="entry name" value="CopC_dom"/>
</dbReference>
<dbReference type="InterPro" id="IPR014756">
    <property type="entry name" value="Ig_E-set"/>
</dbReference>
<dbReference type="STRING" id="390807.SAMN04488095_2793"/>
<dbReference type="Pfam" id="PF04234">
    <property type="entry name" value="CopC"/>
    <property type="match status" value="1"/>
</dbReference>
<dbReference type="SUPFAM" id="SSF81296">
    <property type="entry name" value="E set domains"/>
    <property type="match status" value="1"/>
</dbReference>
<dbReference type="OrthoDB" id="9796814at2"/>
<dbReference type="Proteomes" id="UP000199110">
    <property type="component" value="Unassembled WGS sequence"/>
</dbReference>
<dbReference type="Gene3D" id="2.60.40.1220">
    <property type="match status" value="1"/>
</dbReference>
<dbReference type="GO" id="GO:0005507">
    <property type="term" value="F:copper ion binding"/>
    <property type="evidence" value="ECO:0007669"/>
    <property type="project" value="InterPro"/>
</dbReference>
<keyword evidence="6" id="KW-1185">Reference proteome</keyword>
<dbReference type="GO" id="GO:0042597">
    <property type="term" value="C:periplasmic space"/>
    <property type="evidence" value="ECO:0007669"/>
    <property type="project" value="InterPro"/>
</dbReference>
<gene>
    <name evidence="5" type="ORF">SAMN04488095_2793</name>
</gene>
<feature type="chain" id="PRO_5011566834" description="CopC domain-containing protein" evidence="3">
    <location>
        <begin position="21"/>
        <end position="114"/>
    </location>
</feature>
<proteinExistence type="predicted"/>
<evidence type="ECO:0000256" key="1">
    <source>
        <dbReference type="ARBA" id="ARBA00022729"/>
    </source>
</evidence>
<accession>A0A1I3R7U4</accession>
<dbReference type="RefSeq" id="WP_092781877.1">
    <property type="nucleotide sequence ID" value="NZ_FORA01000003.1"/>
</dbReference>
<dbReference type="EMBL" id="FORA01000003">
    <property type="protein sequence ID" value="SFJ41501.1"/>
    <property type="molecule type" value="Genomic_DNA"/>
</dbReference>
<evidence type="ECO:0000256" key="3">
    <source>
        <dbReference type="SAM" id="SignalP"/>
    </source>
</evidence>
<evidence type="ECO:0000256" key="2">
    <source>
        <dbReference type="ARBA" id="ARBA00023008"/>
    </source>
</evidence>
<feature type="domain" description="CopC" evidence="4">
    <location>
        <begin position="21"/>
        <end position="112"/>
    </location>
</feature>